<evidence type="ECO:0000313" key="2">
    <source>
        <dbReference type="Proteomes" id="UP000801492"/>
    </source>
</evidence>
<dbReference type="OrthoDB" id="1107553at2759"/>
<evidence type="ECO:0000313" key="1">
    <source>
        <dbReference type="EMBL" id="KAF2900946.1"/>
    </source>
</evidence>
<organism evidence="1 2">
    <name type="scientific">Ignelater luminosus</name>
    <name type="common">Cucubano</name>
    <name type="synonym">Pyrophorus luminosus</name>
    <dbReference type="NCBI Taxonomy" id="2038154"/>
    <lineage>
        <taxon>Eukaryota</taxon>
        <taxon>Metazoa</taxon>
        <taxon>Ecdysozoa</taxon>
        <taxon>Arthropoda</taxon>
        <taxon>Hexapoda</taxon>
        <taxon>Insecta</taxon>
        <taxon>Pterygota</taxon>
        <taxon>Neoptera</taxon>
        <taxon>Endopterygota</taxon>
        <taxon>Coleoptera</taxon>
        <taxon>Polyphaga</taxon>
        <taxon>Elateriformia</taxon>
        <taxon>Elateroidea</taxon>
        <taxon>Elateridae</taxon>
        <taxon>Agrypninae</taxon>
        <taxon>Pyrophorini</taxon>
        <taxon>Ignelater</taxon>
    </lineage>
</organism>
<name>A0A8K0GIU6_IGNLU</name>
<dbReference type="Proteomes" id="UP000801492">
    <property type="component" value="Unassembled WGS sequence"/>
</dbReference>
<sequence length="94" mass="10786">MTEHVPAGVDPLPLGVPEFHGQTSCFVTCYEYPEDIEELIFEHDKDVTLINGIDENGREKPKLFSELKHDTNGEKEGKGKRKCYCCDVPDFYEY</sequence>
<dbReference type="EMBL" id="VTPC01001935">
    <property type="protein sequence ID" value="KAF2900946.1"/>
    <property type="molecule type" value="Genomic_DNA"/>
</dbReference>
<dbReference type="AlphaFoldDB" id="A0A8K0GIU6"/>
<accession>A0A8K0GIU6</accession>
<protein>
    <submittedName>
        <fullName evidence="1">Uncharacterized protein</fullName>
    </submittedName>
</protein>
<comment type="caution">
    <text evidence="1">The sequence shown here is derived from an EMBL/GenBank/DDBJ whole genome shotgun (WGS) entry which is preliminary data.</text>
</comment>
<keyword evidence="2" id="KW-1185">Reference proteome</keyword>
<gene>
    <name evidence="1" type="ORF">ILUMI_05240</name>
</gene>
<reference evidence="1" key="1">
    <citation type="submission" date="2019-08" db="EMBL/GenBank/DDBJ databases">
        <title>The genome of the North American firefly Photinus pyralis.</title>
        <authorList>
            <consortium name="Photinus pyralis genome working group"/>
            <person name="Fallon T.R."/>
            <person name="Sander Lower S.E."/>
            <person name="Weng J.-K."/>
        </authorList>
    </citation>
    <scope>NUCLEOTIDE SEQUENCE</scope>
    <source>
        <strain evidence="1">TRF0915ILg1</strain>
        <tissue evidence="1">Whole body</tissue>
    </source>
</reference>
<proteinExistence type="predicted"/>